<dbReference type="PANTHER" id="PTHR35891">
    <property type="entry name" value="THIOL:DISULFIDE INTERCHANGE PROTEIN DSBA"/>
    <property type="match status" value="1"/>
</dbReference>
<keyword evidence="4 7" id="KW-0574">Periplasm</keyword>
<dbReference type="PANTHER" id="PTHR35891:SF2">
    <property type="entry name" value="THIOL:DISULFIDE INTERCHANGE PROTEIN DSBA"/>
    <property type="match status" value="1"/>
</dbReference>
<dbReference type="Proteomes" id="UP001620262">
    <property type="component" value="Unassembled WGS sequence"/>
</dbReference>
<evidence type="ECO:0000256" key="2">
    <source>
        <dbReference type="ARBA" id="ARBA00005791"/>
    </source>
</evidence>
<keyword evidence="3 8" id="KW-0732">Signal</keyword>
<accession>A0ABW8L610</accession>
<evidence type="ECO:0000256" key="7">
    <source>
        <dbReference type="PIRNR" id="PIRNR001488"/>
    </source>
</evidence>
<evidence type="ECO:0000313" key="11">
    <source>
        <dbReference type="Proteomes" id="UP001620262"/>
    </source>
</evidence>
<name>A0ABW8L610_9GAMM</name>
<evidence type="ECO:0000256" key="5">
    <source>
        <dbReference type="ARBA" id="ARBA00023157"/>
    </source>
</evidence>
<dbReference type="InterPro" id="IPR036249">
    <property type="entry name" value="Thioredoxin-like_sf"/>
</dbReference>
<dbReference type="SUPFAM" id="SSF52833">
    <property type="entry name" value="Thioredoxin-like"/>
    <property type="match status" value="1"/>
</dbReference>
<dbReference type="PROSITE" id="PS51352">
    <property type="entry name" value="THIOREDOXIN_2"/>
    <property type="match status" value="1"/>
</dbReference>
<evidence type="ECO:0000256" key="8">
    <source>
        <dbReference type="SAM" id="SignalP"/>
    </source>
</evidence>
<dbReference type="InterPro" id="IPR050824">
    <property type="entry name" value="Thiol_disulfide_DsbA"/>
</dbReference>
<gene>
    <name evidence="10" type="ORF">ACI2JU_22360</name>
</gene>
<evidence type="ECO:0000259" key="9">
    <source>
        <dbReference type="PROSITE" id="PS51352"/>
    </source>
</evidence>
<dbReference type="Pfam" id="PF01323">
    <property type="entry name" value="DSBA"/>
    <property type="match status" value="1"/>
</dbReference>
<dbReference type="InterPro" id="IPR001853">
    <property type="entry name" value="DSBA-like_thioredoxin_dom"/>
</dbReference>
<organism evidence="10 11">
    <name type="scientific">Pseudoalteromonas rhizosphaerae</name>
    <dbReference type="NCBI Taxonomy" id="2518973"/>
    <lineage>
        <taxon>Bacteria</taxon>
        <taxon>Pseudomonadati</taxon>
        <taxon>Pseudomonadota</taxon>
        <taxon>Gammaproteobacteria</taxon>
        <taxon>Alteromonadales</taxon>
        <taxon>Pseudoalteromonadaceae</taxon>
        <taxon>Pseudoalteromonas</taxon>
    </lineage>
</organism>
<comment type="similarity">
    <text evidence="2">Belongs to the thioredoxin family. DsbA subfamily.</text>
</comment>
<dbReference type="Gene3D" id="3.40.30.10">
    <property type="entry name" value="Glutaredoxin"/>
    <property type="match status" value="1"/>
</dbReference>
<evidence type="ECO:0000256" key="6">
    <source>
        <dbReference type="ARBA" id="ARBA00023284"/>
    </source>
</evidence>
<feature type="chain" id="PRO_5046992668" description="Thiol:disulfide interchange protein" evidence="8">
    <location>
        <begin position="23"/>
        <end position="212"/>
    </location>
</feature>
<dbReference type="CDD" id="cd03019">
    <property type="entry name" value="DsbA_DsbA"/>
    <property type="match status" value="1"/>
</dbReference>
<sequence>MIKLVKAGLIALTLGFATNAAAIQYDEGTHYETIDARATKKPEVKEFFSFYCPHCNVFESIVAELKPLLNEGITFKKSHVDFSGPRKPEIQTMLAQAYATATVLPQQDALISAIFNHIHGKRANINELADMKDIFVAQGVAADDFDKFYNSFTVRTKVSKMKRDQEYFKQKGALKGVPTFIVNGKYRVIVGGDSGIKDAKSMADLINYLAAK</sequence>
<evidence type="ECO:0000256" key="3">
    <source>
        <dbReference type="ARBA" id="ARBA00022729"/>
    </source>
</evidence>
<dbReference type="EMBL" id="JBJDOT010000053">
    <property type="protein sequence ID" value="MFK3866590.1"/>
    <property type="molecule type" value="Genomic_DNA"/>
</dbReference>
<comment type="subcellular location">
    <subcellularLocation>
        <location evidence="1 7">Periplasm</location>
    </subcellularLocation>
</comment>
<evidence type="ECO:0000256" key="1">
    <source>
        <dbReference type="ARBA" id="ARBA00004418"/>
    </source>
</evidence>
<keyword evidence="6" id="KW-0676">Redox-active center</keyword>
<evidence type="ECO:0000256" key="4">
    <source>
        <dbReference type="ARBA" id="ARBA00022764"/>
    </source>
</evidence>
<dbReference type="PIRSF" id="PIRSF001488">
    <property type="entry name" value="Tdi_protein"/>
    <property type="match status" value="1"/>
</dbReference>
<dbReference type="RefSeq" id="WP_404676540.1">
    <property type="nucleotide sequence ID" value="NZ_JBJDOT010000053.1"/>
</dbReference>
<keyword evidence="11" id="KW-1185">Reference proteome</keyword>
<protein>
    <recommendedName>
        <fullName evidence="7">Thiol:disulfide interchange protein</fullName>
    </recommendedName>
</protein>
<dbReference type="InterPro" id="IPR013766">
    <property type="entry name" value="Thioredoxin_domain"/>
</dbReference>
<reference evidence="10 11" key="1">
    <citation type="submission" date="2024-11" db="EMBL/GenBank/DDBJ databases">
        <title>The Natural Products Discovery Center: Release of the First 8490 Sequenced Strains for Exploring Actinobacteria Biosynthetic Diversity.</title>
        <authorList>
            <person name="Kalkreuter E."/>
            <person name="Kautsar S.A."/>
            <person name="Yang D."/>
            <person name="Bader C.D."/>
            <person name="Teijaro C.N."/>
            <person name="Fluegel L."/>
            <person name="Davis C.M."/>
            <person name="Simpson J.R."/>
            <person name="Lauterbach L."/>
            <person name="Steele A.D."/>
            <person name="Gui C."/>
            <person name="Meng S."/>
            <person name="Li G."/>
            <person name="Viehrig K."/>
            <person name="Ye F."/>
            <person name="Su P."/>
            <person name="Kiefer A.F."/>
            <person name="Nichols A."/>
            <person name="Cepeda A.J."/>
            <person name="Yan W."/>
            <person name="Fan B."/>
            <person name="Jiang Y."/>
            <person name="Adhikari A."/>
            <person name="Zheng C.-J."/>
            <person name="Schuster L."/>
            <person name="Cowan T.M."/>
            <person name="Smanski M.J."/>
            <person name="Chevrette M.G."/>
            <person name="De Carvalho L.P.S."/>
            <person name="Shen B."/>
        </authorList>
    </citation>
    <scope>NUCLEOTIDE SEQUENCE [LARGE SCALE GENOMIC DNA]</scope>
    <source>
        <strain evidence="10 11">NPDC078403</strain>
    </source>
</reference>
<evidence type="ECO:0000313" key="10">
    <source>
        <dbReference type="EMBL" id="MFK3866590.1"/>
    </source>
</evidence>
<keyword evidence="5 7" id="KW-1015">Disulfide bond</keyword>
<comment type="caution">
    <text evidence="10">The sequence shown here is derived from an EMBL/GenBank/DDBJ whole genome shotgun (WGS) entry which is preliminary data.</text>
</comment>
<proteinExistence type="inferred from homology"/>
<dbReference type="InterPro" id="IPR023205">
    <property type="entry name" value="DsbA/DsbL"/>
</dbReference>
<feature type="domain" description="Thioredoxin" evidence="9">
    <location>
        <begin position="12"/>
        <end position="211"/>
    </location>
</feature>
<feature type="signal peptide" evidence="8">
    <location>
        <begin position="1"/>
        <end position="22"/>
    </location>
</feature>